<dbReference type="GO" id="GO:0051983">
    <property type="term" value="P:regulation of chromosome segregation"/>
    <property type="evidence" value="ECO:0007669"/>
    <property type="project" value="InterPro"/>
</dbReference>
<accession>D8QRG0</accession>
<reference evidence="2 3" key="1">
    <citation type="journal article" date="2011" name="Science">
        <title>The Selaginella genome identifies genetic changes associated with the evolution of vascular plants.</title>
        <authorList>
            <person name="Banks J.A."/>
            <person name="Nishiyama T."/>
            <person name="Hasebe M."/>
            <person name="Bowman J.L."/>
            <person name="Gribskov M."/>
            <person name="dePamphilis C."/>
            <person name="Albert V.A."/>
            <person name="Aono N."/>
            <person name="Aoyama T."/>
            <person name="Ambrose B.A."/>
            <person name="Ashton N.W."/>
            <person name="Axtell M.J."/>
            <person name="Barker E."/>
            <person name="Barker M.S."/>
            <person name="Bennetzen J.L."/>
            <person name="Bonawitz N.D."/>
            <person name="Chapple C."/>
            <person name="Cheng C."/>
            <person name="Correa L.G."/>
            <person name="Dacre M."/>
            <person name="DeBarry J."/>
            <person name="Dreyer I."/>
            <person name="Elias M."/>
            <person name="Engstrom E.M."/>
            <person name="Estelle M."/>
            <person name="Feng L."/>
            <person name="Finet C."/>
            <person name="Floyd S.K."/>
            <person name="Frommer W.B."/>
            <person name="Fujita T."/>
            <person name="Gramzow L."/>
            <person name="Gutensohn M."/>
            <person name="Harholt J."/>
            <person name="Hattori M."/>
            <person name="Heyl A."/>
            <person name="Hirai T."/>
            <person name="Hiwatashi Y."/>
            <person name="Ishikawa M."/>
            <person name="Iwata M."/>
            <person name="Karol K.G."/>
            <person name="Koehler B."/>
            <person name="Kolukisaoglu U."/>
            <person name="Kubo M."/>
            <person name="Kurata T."/>
            <person name="Lalonde S."/>
            <person name="Li K."/>
            <person name="Li Y."/>
            <person name="Litt A."/>
            <person name="Lyons E."/>
            <person name="Manning G."/>
            <person name="Maruyama T."/>
            <person name="Michael T.P."/>
            <person name="Mikami K."/>
            <person name="Miyazaki S."/>
            <person name="Morinaga S."/>
            <person name="Murata T."/>
            <person name="Mueller-Roeber B."/>
            <person name="Nelson D.R."/>
            <person name="Obara M."/>
            <person name="Oguri Y."/>
            <person name="Olmstead R.G."/>
            <person name="Onodera N."/>
            <person name="Petersen B.L."/>
            <person name="Pils B."/>
            <person name="Prigge M."/>
            <person name="Rensing S.A."/>
            <person name="Riano-Pachon D.M."/>
            <person name="Roberts A.W."/>
            <person name="Sato Y."/>
            <person name="Scheller H.V."/>
            <person name="Schulz B."/>
            <person name="Schulz C."/>
            <person name="Shakirov E.V."/>
            <person name="Shibagaki N."/>
            <person name="Shinohara N."/>
            <person name="Shippen D.E."/>
            <person name="Soerensen I."/>
            <person name="Sotooka R."/>
            <person name="Sugimoto N."/>
            <person name="Sugita M."/>
            <person name="Sumikawa N."/>
            <person name="Tanurdzic M."/>
            <person name="Theissen G."/>
            <person name="Ulvskov P."/>
            <person name="Wakazuki S."/>
            <person name="Weng J.K."/>
            <person name="Willats W.W."/>
            <person name="Wipf D."/>
            <person name="Wolf P.G."/>
            <person name="Yang L."/>
            <person name="Zimmer A.D."/>
            <person name="Zhu Q."/>
            <person name="Mitros T."/>
            <person name="Hellsten U."/>
            <person name="Loque D."/>
            <person name="Otillar R."/>
            <person name="Salamov A."/>
            <person name="Schmutz J."/>
            <person name="Shapiro H."/>
            <person name="Lindquist E."/>
            <person name="Lucas S."/>
            <person name="Rokhsar D."/>
            <person name="Grigoriev I.V."/>
        </authorList>
    </citation>
    <scope>NUCLEOTIDE SEQUENCE [LARGE SCALE GENOMIC DNA]</scope>
</reference>
<dbReference type="InterPro" id="IPR044951">
    <property type="entry name" value="SPC24-like"/>
</dbReference>
<evidence type="ECO:0000313" key="2">
    <source>
        <dbReference type="EMBL" id="EFJ37245.1"/>
    </source>
</evidence>
<gene>
    <name evidence="2" type="ORF">SELMODRAFT_403449</name>
</gene>
<sequence>MDLLEKMGSSARHCREVYQKLHNDDAAVIQRVEAMLSEAGAAVEEDRERMTGLLQVLKDEVNRIETRFNSLEAKKEELKKLEALQQHNTHELSLFAQVTRIVPDTESIGSSILTGSILDEQKRLRSEFKLNTTEKSEFETCRALWRMEV</sequence>
<dbReference type="InParanoid" id="D8QRG0"/>
<dbReference type="PANTHER" id="PTHR35730:SF2">
    <property type="entry name" value="KINETOCHORE PROTEIN SPC24 HOMOLOG-RELATED"/>
    <property type="match status" value="1"/>
</dbReference>
<proteinExistence type="predicted"/>
<keyword evidence="1" id="KW-0175">Coiled coil</keyword>
<dbReference type="FunCoup" id="D8QRG0">
    <property type="interactions" value="224"/>
</dbReference>
<dbReference type="EMBL" id="GL377566">
    <property type="protein sequence ID" value="EFJ37245.1"/>
    <property type="molecule type" value="Genomic_DNA"/>
</dbReference>
<protein>
    <recommendedName>
        <fullName evidence="4">Kinetochore protein Spc24</fullName>
    </recommendedName>
</protein>
<dbReference type="AlphaFoldDB" id="D8QRG0"/>
<organism evidence="3">
    <name type="scientific">Selaginella moellendorffii</name>
    <name type="common">Spikemoss</name>
    <dbReference type="NCBI Taxonomy" id="88036"/>
    <lineage>
        <taxon>Eukaryota</taxon>
        <taxon>Viridiplantae</taxon>
        <taxon>Streptophyta</taxon>
        <taxon>Embryophyta</taxon>
        <taxon>Tracheophyta</taxon>
        <taxon>Lycopodiopsida</taxon>
        <taxon>Selaginellales</taxon>
        <taxon>Selaginellaceae</taxon>
        <taxon>Selaginella</taxon>
    </lineage>
</organism>
<evidence type="ECO:0000256" key="1">
    <source>
        <dbReference type="SAM" id="Coils"/>
    </source>
</evidence>
<dbReference type="Gramene" id="EFJ37245">
    <property type="protein sequence ID" value="EFJ37245"/>
    <property type="gene ID" value="SELMODRAFT_403449"/>
</dbReference>
<evidence type="ECO:0000313" key="3">
    <source>
        <dbReference type="Proteomes" id="UP000001514"/>
    </source>
</evidence>
<dbReference type="STRING" id="88036.D8QRG0"/>
<evidence type="ECO:0008006" key="4">
    <source>
        <dbReference type="Google" id="ProtNLM"/>
    </source>
</evidence>
<feature type="coiled-coil region" evidence="1">
    <location>
        <begin position="47"/>
        <end position="91"/>
    </location>
</feature>
<keyword evidence="3" id="KW-1185">Reference proteome</keyword>
<dbReference type="Proteomes" id="UP000001514">
    <property type="component" value="Unassembled WGS sequence"/>
</dbReference>
<dbReference type="HOGENOM" id="CLU_1752857_0_0_1"/>
<dbReference type="PANTHER" id="PTHR35730">
    <property type="entry name" value="KINETOCHORE PROTEIN SPC24 HOMOLOG-RELATED"/>
    <property type="match status" value="1"/>
</dbReference>
<dbReference type="Gene3D" id="3.30.160.570">
    <property type="entry name" value="Ncd80 complex, Spc24 subunit"/>
    <property type="match status" value="1"/>
</dbReference>
<name>D8QRG0_SELML</name>
<dbReference type="KEGG" id="smo:SELMODRAFT_403449"/>